<dbReference type="Proteomes" id="UP000887578">
    <property type="component" value="Unplaced"/>
</dbReference>
<dbReference type="AlphaFoldDB" id="A0A914P952"/>
<evidence type="ECO:0000313" key="1">
    <source>
        <dbReference type="Proteomes" id="UP000887578"/>
    </source>
</evidence>
<reference evidence="2" key="1">
    <citation type="submission" date="2022-11" db="UniProtKB">
        <authorList>
            <consortium name="WormBaseParasite"/>
        </authorList>
    </citation>
    <scope>IDENTIFICATION</scope>
</reference>
<protein>
    <submittedName>
        <fullName evidence="2">Uncharacterized protein</fullName>
    </submittedName>
</protein>
<organism evidence="1 2">
    <name type="scientific">Panagrolaimus davidi</name>
    <dbReference type="NCBI Taxonomy" id="227884"/>
    <lineage>
        <taxon>Eukaryota</taxon>
        <taxon>Metazoa</taxon>
        <taxon>Ecdysozoa</taxon>
        <taxon>Nematoda</taxon>
        <taxon>Chromadorea</taxon>
        <taxon>Rhabditida</taxon>
        <taxon>Tylenchina</taxon>
        <taxon>Panagrolaimomorpha</taxon>
        <taxon>Panagrolaimoidea</taxon>
        <taxon>Panagrolaimidae</taxon>
        <taxon>Panagrolaimus</taxon>
    </lineage>
</organism>
<proteinExistence type="predicted"/>
<keyword evidence="1" id="KW-1185">Reference proteome</keyword>
<dbReference type="WBParaSite" id="PDA_v2.g11772.t1">
    <property type="protein sequence ID" value="PDA_v2.g11772.t1"/>
    <property type="gene ID" value="PDA_v2.g11772"/>
</dbReference>
<accession>A0A914P952</accession>
<sequence length="200" mass="23666">MESYFSKFHENIFQSIYEWSENQAIKKQKESNDENFNMNDAIKTEMQEFLPYIQFKKMKLTFLMDYVVRRGFLFTYNKLAEILTNANSYVRVKITNSNGQTIFGDLQRDNCATEFIKTLMNRVSVNADSSYIYWNRVSTVPSTPSPLKKKDGVKWYLIYFNNGFIGVKYTGDINSNYYLLAEMHSETDFQFTQKCKIEIE</sequence>
<evidence type="ECO:0000313" key="2">
    <source>
        <dbReference type="WBParaSite" id="PDA_v2.g11772.t1"/>
    </source>
</evidence>
<name>A0A914P952_9BILA</name>